<dbReference type="Pfam" id="PF07734">
    <property type="entry name" value="FBA_1"/>
    <property type="match status" value="1"/>
</dbReference>
<dbReference type="EMBL" id="JBGMDY010000006">
    <property type="protein sequence ID" value="KAL2329779.1"/>
    <property type="molecule type" value="Genomic_DNA"/>
</dbReference>
<dbReference type="InterPro" id="IPR017451">
    <property type="entry name" value="F-box-assoc_interact_dom"/>
</dbReference>
<dbReference type="InterPro" id="IPR006527">
    <property type="entry name" value="F-box-assoc_dom_typ1"/>
</dbReference>
<dbReference type="NCBIfam" id="TIGR01640">
    <property type="entry name" value="F_box_assoc_1"/>
    <property type="match status" value="1"/>
</dbReference>
<protein>
    <recommendedName>
        <fullName evidence="1">F-box associated beta-propeller type 1 domain-containing protein</fullName>
    </recommendedName>
</protein>
<evidence type="ECO:0000313" key="2">
    <source>
        <dbReference type="EMBL" id="KAL2329779.1"/>
    </source>
</evidence>
<reference evidence="2 3" key="1">
    <citation type="submission" date="2024-08" db="EMBL/GenBank/DDBJ databases">
        <title>Insights into the chromosomal genome structure of Flemingia macrophylla.</title>
        <authorList>
            <person name="Ding Y."/>
            <person name="Zhao Y."/>
            <person name="Bi W."/>
            <person name="Wu M."/>
            <person name="Zhao G."/>
            <person name="Gong Y."/>
            <person name="Li W."/>
            <person name="Zhang P."/>
        </authorList>
    </citation>
    <scope>NUCLEOTIDE SEQUENCE [LARGE SCALE GENOMIC DNA]</scope>
    <source>
        <strain evidence="2">DYQJB</strain>
        <tissue evidence="2">Leaf</tissue>
    </source>
</reference>
<keyword evidence="3" id="KW-1185">Reference proteome</keyword>
<comment type="caution">
    <text evidence="2">The sequence shown here is derived from an EMBL/GenBank/DDBJ whole genome shotgun (WGS) entry which is preliminary data.</text>
</comment>
<evidence type="ECO:0000313" key="3">
    <source>
        <dbReference type="Proteomes" id="UP001603857"/>
    </source>
</evidence>
<accession>A0ABD1M1W9</accession>
<sequence length="311" mass="35839">MEFQRFGAPTTGCQLSGIHISGQVLALGYMYELSTRKQILGSCRGLVLFYYHVGQFIDLILGNPSTGIYKRLPNLEIPNSILEYITSRFLYGFGYDASTEDYLLILVPSPLYIYPYVEPRKIHVFSFKTHSWNLYDTNVLYEDWGIRFRRGSLFNGALHWLVYDHKCHLFILAFDLTQRTLSEIPLFHHHFDVNPVLSFSVLGECLCLCLSDRYRYYGMNQIWVMKEYKVQSSWTKLIDIPIIYPLCITEDGGIFGISEISPGSLRLAKFNDKGQLVDSFVYYGDQALHFLNFTSGLYKESLLSLPTVIGE</sequence>
<organism evidence="2 3">
    <name type="scientific">Flemingia macrophylla</name>
    <dbReference type="NCBI Taxonomy" id="520843"/>
    <lineage>
        <taxon>Eukaryota</taxon>
        <taxon>Viridiplantae</taxon>
        <taxon>Streptophyta</taxon>
        <taxon>Embryophyta</taxon>
        <taxon>Tracheophyta</taxon>
        <taxon>Spermatophyta</taxon>
        <taxon>Magnoliopsida</taxon>
        <taxon>eudicotyledons</taxon>
        <taxon>Gunneridae</taxon>
        <taxon>Pentapetalae</taxon>
        <taxon>rosids</taxon>
        <taxon>fabids</taxon>
        <taxon>Fabales</taxon>
        <taxon>Fabaceae</taxon>
        <taxon>Papilionoideae</taxon>
        <taxon>50 kb inversion clade</taxon>
        <taxon>NPAAA clade</taxon>
        <taxon>indigoferoid/millettioid clade</taxon>
        <taxon>Phaseoleae</taxon>
        <taxon>Flemingia</taxon>
    </lineage>
</organism>
<feature type="domain" description="F-box associated beta-propeller type 1" evidence="1">
    <location>
        <begin position="41"/>
        <end position="247"/>
    </location>
</feature>
<name>A0ABD1M1W9_9FABA</name>
<evidence type="ECO:0000259" key="1">
    <source>
        <dbReference type="Pfam" id="PF07734"/>
    </source>
</evidence>
<gene>
    <name evidence="2" type="ORF">Fmac_017360</name>
</gene>
<proteinExistence type="predicted"/>
<dbReference type="PANTHER" id="PTHR31672">
    <property type="entry name" value="BNACNNG10540D PROTEIN"/>
    <property type="match status" value="1"/>
</dbReference>
<dbReference type="PANTHER" id="PTHR31672:SF13">
    <property type="entry name" value="F-BOX PROTEIN CPR30-LIKE"/>
    <property type="match status" value="1"/>
</dbReference>
<dbReference type="AlphaFoldDB" id="A0ABD1M1W9"/>
<dbReference type="InterPro" id="IPR050796">
    <property type="entry name" value="SCF_F-box_component"/>
</dbReference>
<dbReference type="Proteomes" id="UP001603857">
    <property type="component" value="Unassembled WGS sequence"/>
</dbReference>